<evidence type="ECO:0000256" key="2">
    <source>
        <dbReference type="SAM" id="Phobius"/>
    </source>
</evidence>
<evidence type="ECO:0000256" key="1">
    <source>
        <dbReference type="SAM" id="MobiDB-lite"/>
    </source>
</evidence>
<dbReference type="Proteomes" id="UP001430848">
    <property type="component" value="Unassembled WGS sequence"/>
</dbReference>
<organism evidence="3 4">
    <name type="scientific">Diaporthe eres</name>
    <name type="common">Phomopsis oblonga</name>
    <dbReference type="NCBI Taxonomy" id="83184"/>
    <lineage>
        <taxon>Eukaryota</taxon>
        <taxon>Fungi</taxon>
        <taxon>Dikarya</taxon>
        <taxon>Ascomycota</taxon>
        <taxon>Pezizomycotina</taxon>
        <taxon>Sordariomycetes</taxon>
        <taxon>Sordariomycetidae</taxon>
        <taxon>Diaporthales</taxon>
        <taxon>Diaporthaceae</taxon>
        <taxon>Diaporthe</taxon>
        <taxon>Diaporthe eres species complex</taxon>
    </lineage>
</organism>
<proteinExistence type="predicted"/>
<keyword evidence="2" id="KW-1133">Transmembrane helix</keyword>
<evidence type="ECO:0000313" key="3">
    <source>
        <dbReference type="EMBL" id="KAK7729675.1"/>
    </source>
</evidence>
<evidence type="ECO:0000313" key="4">
    <source>
        <dbReference type="Proteomes" id="UP001430848"/>
    </source>
</evidence>
<keyword evidence="4" id="KW-1185">Reference proteome</keyword>
<gene>
    <name evidence="3" type="ORF">SLS63_006056</name>
</gene>
<accession>A0ABR1P8W6</accession>
<sequence>MTNILLSEYHGVPNIAPRHITRQVSEVATPEQSVDLEARSVQSQQAAITSEDLMRPLGPPLRSNNSSFTSEGDSSGAARQVPADGDLEASRELPIRSKPTKKRIAVLVVAALSLVVVPGLVLGVATKQIPWGIALSGAIATVVSFFAGLYYYHNK</sequence>
<reference evidence="3 4" key="1">
    <citation type="submission" date="2024-02" db="EMBL/GenBank/DDBJ databases">
        <title>De novo assembly and annotation of 12 fungi associated with fruit tree decline syndrome in Ontario, Canada.</title>
        <authorList>
            <person name="Sulman M."/>
            <person name="Ellouze W."/>
            <person name="Ilyukhin E."/>
        </authorList>
    </citation>
    <scope>NUCLEOTIDE SEQUENCE [LARGE SCALE GENOMIC DNA]</scope>
    <source>
        <strain evidence="3 4">M169</strain>
    </source>
</reference>
<feature type="transmembrane region" description="Helical" evidence="2">
    <location>
        <begin position="104"/>
        <end position="125"/>
    </location>
</feature>
<dbReference type="EMBL" id="JAKNSF020000028">
    <property type="protein sequence ID" value="KAK7729675.1"/>
    <property type="molecule type" value="Genomic_DNA"/>
</dbReference>
<feature type="transmembrane region" description="Helical" evidence="2">
    <location>
        <begin position="131"/>
        <end position="152"/>
    </location>
</feature>
<name>A0ABR1P8W6_DIAER</name>
<keyword evidence="2" id="KW-0812">Transmembrane</keyword>
<keyword evidence="2" id="KW-0472">Membrane</keyword>
<protein>
    <submittedName>
        <fullName evidence="3">Uncharacterized protein</fullName>
    </submittedName>
</protein>
<comment type="caution">
    <text evidence="3">The sequence shown here is derived from an EMBL/GenBank/DDBJ whole genome shotgun (WGS) entry which is preliminary data.</text>
</comment>
<feature type="region of interest" description="Disordered" evidence="1">
    <location>
        <begin position="39"/>
        <end position="94"/>
    </location>
</feature>
<feature type="compositionally biased region" description="Polar residues" evidence="1">
    <location>
        <begin position="62"/>
        <end position="73"/>
    </location>
</feature>